<comment type="caution">
    <text evidence="1">The sequence shown here is derived from an EMBL/GenBank/DDBJ whole genome shotgun (WGS) entry which is preliminary data.</text>
</comment>
<organism evidence="1 2">
    <name type="scientific">Agromyces bracchium</name>
    <dbReference type="NCBI Taxonomy" id="88376"/>
    <lineage>
        <taxon>Bacteria</taxon>
        <taxon>Bacillati</taxon>
        <taxon>Actinomycetota</taxon>
        <taxon>Actinomycetes</taxon>
        <taxon>Micrococcales</taxon>
        <taxon>Microbacteriaceae</taxon>
        <taxon>Agromyces</taxon>
    </lineage>
</organism>
<gene>
    <name evidence="1" type="ORF">GJ743_02840</name>
</gene>
<reference evidence="1 2" key="1">
    <citation type="submission" date="2019-11" db="EMBL/GenBank/DDBJ databases">
        <title>Agromyces kandeliae sp. nov., isolated from mangrove soil.</title>
        <authorList>
            <person name="Wang R."/>
        </authorList>
    </citation>
    <scope>NUCLEOTIDE SEQUENCE [LARGE SCALE GENOMIC DNA]</scope>
    <source>
        <strain evidence="1 2">JCM 11433</strain>
    </source>
</reference>
<dbReference type="EMBL" id="WMLB01000008">
    <property type="protein sequence ID" value="MTH67306.1"/>
    <property type="molecule type" value="Genomic_DNA"/>
</dbReference>
<evidence type="ECO:0000313" key="1">
    <source>
        <dbReference type="EMBL" id="MTH67306.1"/>
    </source>
</evidence>
<dbReference type="OrthoDB" id="3788807at2"/>
<dbReference type="Proteomes" id="UP000433071">
    <property type="component" value="Unassembled WGS sequence"/>
</dbReference>
<name>A0A6I3M7H1_9MICO</name>
<dbReference type="RefSeq" id="WP_155050431.1">
    <property type="nucleotide sequence ID" value="NZ_BAAAIB010000016.1"/>
</dbReference>
<evidence type="ECO:0008006" key="3">
    <source>
        <dbReference type="Google" id="ProtNLM"/>
    </source>
</evidence>
<sequence>MNDGLVLTAERARELVDELERRLAARGILGSVRIVGGAAMVLRFPDDPEVRVTTDVDAAYQPRPEIDEVIAEMADDLGLPDRWMNAASTPWNVVADTGGTITVATAEELVAMKMAAGRAQDLADLRILARHLGITEPERLVEIAYDAYGEDSPALGDPRESYELFARDVLADRRRR</sequence>
<proteinExistence type="predicted"/>
<keyword evidence="2" id="KW-1185">Reference proteome</keyword>
<evidence type="ECO:0000313" key="2">
    <source>
        <dbReference type="Proteomes" id="UP000433071"/>
    </source>
</evidence>
<dbReference type="AlphaFoldDB" id="A0A6I3M7H1"/>
<protein>
    <recommendedName>
        <fullName evidence="3">Nucleotidyl transferase AbiEii/AbiGii toxin family protein</fullName>
    </recommendedName>
</protein>
<accession>A0A6I3M7H1</accession>